<evidence type="ECO:0000313" key="9">
    <source>
        <dbReference type="Proteomes" id="UP000199344"/>
    </source>
</evidence>
<comment type="catalytic activity">
    <reaction evidence="7">
        <text>DNA(n) + a 2'-deoxyribonucleoside 5'-triphosphate = DNA(n+1) + diphosphate</text>
        <dbReference type="Rhea" id="RHEA:22508"/>
        <dbReference type="Rhea" id="RHEA-COMP:17339"/>
        <dbReference type="Rhea" id="RHEA-COMP:17340"/>
        <dbReference type="ChEBI" id="CHEBI:33019"/>
        <dbReference type="ChEBI" id="CHEBI:61560"/>
        <dbReference type="ChEBI" id="CHEBI:173112"/>
        <dbReference type="EC" id="2.7.7.7"/>
    </reaction>
</comment>
<dbReference type="SUPFAM" id="SSF48019">
    <property type="entry name" value="post-AAA+ oligomerization domain-like"/>
    <property type="match status" value="1"/>
</dbReference>
<keyword evidence="2" id="KW-0808">Transferase</keyword>
<dbReference type="Gene3D" id="1.20.272.10">
    <property type="match status" value="1"/>
</dbReference>
<evidence type="ECO:0000256" key="5">
    <source>
        <dbReference type="ARBA" id="ARBA00022932"/>
    </source>
</evidence>
<dbReference type="Gene3D" id="3.40.50.300">
    <property type="entry name" value="P-loop containing nucleotide triphosphate hydrolases"/>
    <property type="match status" value="1"/>
</dbReference>
<dbReference type="AlphaFoldDB" id="A0A1G6YYL8"/>
<dbReference type="InterPro" id="IPR005790">
    <property type="entry name" value="DNA_polIII_delta"/>
</dbReference>
<dbReference type="EMBL" id="FNAH01000003">
    <property type="protein sequence ID" value="SDD95411.1"/>
    <property type="molecule type" value="Genomic_DNA"/>
</dbReference>
<comment type="similarity">
    <text evidence="6">Belongs to the DNA polymerase HolA subunit family.</text>
</comment>
<dbReference type="NCBIfam" id="TIGR01128">
    <property type="entry name" value="holA"/>
    <property type="match status" value="1"/>
</dbReference>
<gene>
    <name evidence="8" type="ORF">SAMN05421538_103106</name>
</gene>
<dbReference type="GO" id="GO:0003887">
    <property type="term" value="F:DNA-directed DNA polymerase activity"/>
    <property type="evidence" value="ECO:0007669"/>
    <property type="project" value="UniProtKB-KW"/>
</dbReference>
<dbReference type="GO" id="GO:0006261">
    <property type="term" value="P:DNA-templated DNA replication"/>
    <property type="evidence" value="ECO:0007669"/>
    <property type="project" value="TreeGrafter"/>
</dbReference>
<dbReference type="STRING" id="591205.SAMN05421538_103106"/>
<dbReference type="GO" id="GO:0003677">
    <property type="term" value="F:DNA binding"/>
    <property type="evidence" value="ECO:0007669"/>
    <property type="project" value="InterPro"/>
</dbReference>
<dbReference type="InterPro" id="IPR008921">
    <property type="entry name" value="DNA_pol3_clamp-load_cplx_C"/>
</dbReference>
<dbReference type="PANTHER" id="PTHR34388">
    <property type="entry name" value="DNA POLYMERASE III SUBUNIT DELTA"/>
    <property type="match status" value="1"/>
</dbReference>
<keyword evidence="3" id="KW-0548">Nucleotidyltransferase</keyword>
<keyword evidence="9" id="KW-1185">Reference proteome</keyword>
<keyword evidence="4" id="KW-0235">DNA replication</keyword>
<name>A0A1G6YYL8_9RHOB</name>
<dbReference type="GO" id="GO:0009360">
    <property type="term" value="C:DNA polymerase III complex"/>
    <property type="evidence" value="ECO:0007669"/>
    <property type="project" value="TreeGrafter"/>
</dbReference>
<keyword evidence="5" id="KW-0239">DNA-directed DNA polymerase</keyword>
<evidence type="ECO:0000256" key="7">
    <source>
        <dbReference type="ARBA" id="ARBA00049244"/>
    </source>
</evidence>
<proteinExistence type="inferred from homology"/>
<evidence type="ECO:0000256" key="2">
    <source>
        <dbReference type="ARBA" id="ARBA00022679"/>
    </source>
</evidence>
<reference evidence="8 9" key="1">
    <citation type="submission" date="2016-10" db="EMBL/GenBank/DDBJ databases">
        <authorList>
            <person name="de Groot N.N."/>
        </authorList>
    </citation>
    <scope>NUCLEOTIDE SEQUENCE [LARGE SCALE GENOMIC DNA]</scope>
    <source>
        <strain evidence="8 9">DSM 22220</strain>
    </source>
</reference>
<evidence type="ECO:0000313" key="8">
    <source>
        <dbReference type="EMBL" id="SDD95411.1"/>
    </source>
</evidence>
<accession>A0A1G6YYL8</accession>
<evidence type="ECO:0000256" key="3">
    <source>
        <dbReference type="ARBA" id="ARBA00022695"/>
    </source>
</evidence>
<evidence type="ECO:0000256" key="4">
    <source>
        <dbReference type="ARBA" id="ARBA00022705"/>
    </source>
</evidence>
<dbReference type="RefSeq" id="WP_090522142.1">
    <property type="nucleotide sequence ID" value="NZ_FNAH01000003.1"/>
</dbReference>
<dbReference type="EC" id="2.7.7.7" evidence="1"/>
<evidence type="ECO:0000256" key="6">
    <source>
        <dbReference type="ARBA" id="ARBA00034754"/>
    </source>
</evidence>
<dbReference type="Proteomes" id="UP000199344">
    <property type="component" value="Unassembled WGS sequence"/>
</dbReference>
<evidence type="ECO:0000256" key="1">
    <source>
        <dbReference type="ARBA" id="ARBA00012417"/>
    </source>
</evidence>
<sequence>MILKGAEINRYLARPDPTRPALLIYGQDAMRVALKRAEAVAALTGPNADEEMRLTRIPGADLRKDATLVVDAIKEVGFFPGQRVVLVEDTPDAAAPALATAIGEWAHGDAAIVVTAGGLTKSSALRKLFEPHASAVTAPIYDDPPGEEEIHRWLAEAGLTDVPQPAMRDLLALSRALDPGDFRQTVEKIGLYKHGDDSALSPEEIALMAPSTIDAEVDELIDAVAEGKSDRFGQLMRRIEGQGIAPVTICIAALRHFRALHAASADPGGAQAGLSRLRPPVFGPRRDRMARQVQGWGMRNLEEAIHHLLDTDLQLRSASRAPQMALIERALIRLSMMPRGAR</sequence>
<organism evidence="8 9">
    <name type="scientific">Paracoccus isoporae</name>
    <dbReference type="NCBI Taxonomy" id="591205"/>
    <lineage>
        <taxon>Bacteria</taxon>
        <taxon>Pseudomonadati</taxon>
        <taxon>Pseudomonadota</taxon>
        <taxon>Alphaproteobacteria</taxon>
        <taxon>Rhodobacterales</taxon>
        <taxon>Paracoccaceae</taxon>
        <taxon>Paracoccus</taxon>
    </lineage>
</organism>
<dbReference type="OrthoDB" id="9804983at2"/>
<dbReference type="PANTHER" id="PTHR34388:SF1">
    <property type="entry name" value="DNA POLYMERASE III SUBUNIT DELTA"/>
    <property type="match status" value="1"/>
</dbReference>
<protein>
    <recommendedName>
        <fullName evidence="1">DNA-directed DNA polymerase</fullName>
        <ecNumber evidence="1">2.7.7.7</ecNumber>
    </recommendedName>
</protein>
<dbReference type="InterPro" id="IPR027417">
    <property type="entry name" value="P-loop_NTPase"/>
</dbReference>